<organism evidence="3 4">
    <name type="scientific">Zophobas morio</name>
    <dbReference type="NCBI Taxonomy" id="2755281"/>
    <lineage>
        <taxon>Eukaryota</taxon>
        <taxon>Metazoa</taxon>
        <taxon>Ecdysozoa</taxon>
        <taxon>Arthropoda</taxon>
        <taxon>Hexapoda</taxon>
        <taxon>Insecta</taxon>
        <taxon>Pterygota</taxon>
        <taxon>Neoptera</taxon>
        <taxon>Endopterygota</taxon>
        <taxon>Coleoptera</taxon>
        <taxon>Polyphaga</taxon>
        <taxon>Cucujiformia</taxon>
        <taxon>Tenebrionidae</taxon>
        <taxon>Zophobas</taxon>
    </lineage>
</organism>
<evidence type="ECO:0000313" key="3">
    <source>
        <dbReference type="EMBL" id="KAJ3639712.1"/>
    </source>
</evidence>
<evidence type="ECO:0000256" key="2">
    <source>
        <dbReference type="SAM" id="Phobius"/>
    </source>
</evidence>
<dbReference type="AlphaFoldDB" id="A0AA38M2C8"/>
<keyword evidence="2" id="KW-0812">Transmembrane</keyword>
<name>A0AA38M2C8_9CUCU</name>
<protein>
    <submittedName>
        <fullName evidence="3">Uncharacterized protein</fullName>
    </submittedName>
</protein>
<evidence type="ECO:0000256" key="1">
    <source>
        <dbReference type="SAM" id="MobiDB-lite"/>
    </source>
</evidence>
<accession>A0AA38M2C8</accession>
<keyword evidence="2" id="KW-1133">Transmembrane helix</keyword>
<comment type="caution">
    <text evidence="3">The sequence shown here is derived from an EMBL/GenBank/DDBJ whole genome shotgun (WGS) entry which is preliminary data.</text>
</comment>
<gene>
    <name evidence="3" type="ORF">Zmor_003053</name>
</gene>
<feature type="transmembrane region" description="Helical" evidence="2">
    <location>
        <begin position="140"/>
        <end position="162"/>
    </location>
</feature>
<reference evidence="3" key="1">
    <citation type="journal article" date="2023" name="G3 (Bethesda)">
        <title>Whole genome assemblies of Zophobas morio and Tenebrio molitor.</title>
        <authorList>
            <person name="Kaur S."/>
            <person name="Stinson S.A."/>
            <person name="diCenzo G.C."/>
        </authorList>
    </citation>
    <scope>NUCLEOTIDE SEQUENCE</scope>
    <source>
        <strain evidence="3">QUZm001</strain>
    </source>
</reference>
<feature type="region of interest" description="Disordered" evidence="1">
    <location>
        <begin position="1"/>
        <end position="33"/>
    </location>
</feature>
<dbReference type="EMBL" id="JALNTZ010000010">
    <property type="protein sequence ID" value="KAJ3639712.1"/>
    <property type="molecule type" value="Genomic_DNA"/>
</dbReference>
<keyword evidence="2" id="KW-0472">Membrane</keyword>
<sequence>MKTTCIPNKIKNHTSRGADPTKPRAGSVGSNGDNLKQFKNDTIQHKECFANRKKDSKLVSRGRNKLPAYVTELWDIAPFHIVRSTKLDKLVMLSKTIVNLKPFRTVKFTATCSLVCEYFTTCGPNSDGTCKFPLLKDQEFLLVAMYALLFLIFCIKGCVLYPDSPDPSYPRIKTYRPHLYHVLKNRNEIYNRSETLENAREPCKSNTSEKILACFGFQMEVGSFRIVEVADHLNTLQERCYLRPGGDAVVCTSHGKRSNAIKHSLFGLPQLSHSDLRNRMVLRYPSPAGVVALTNLLQPVIIGFFEICECLQKGAFLHKTFELTLSYQQKFRICLRVYL</sequence>
<evidence type="ECO:0000313" key="4">
    <source>
        <dbReference type="Proteomes" id="UP001168821"/>
    </source>
</evidence>
<keyword evidence="4" id="KW-1185">Reference proteome</keyword>
<proteinExistence type="predicted"/>
<dbReference type="Proteomes" id="UP001168821">
    <property type="component" value="Unassembled WGS sequence"/>
</dbReference>